<dbReference type="VEuPathDB" id="HostDB:ENSG00000125962"/>
<feature type="non-terminal residue" evidence="1">
    <location>
        <position position="7"/>
    </location>
</feature>
<keyword evidence="2" id="KW-1185">Reference proteome</keyword>
<dbReference type="Antibodypedia" id="384">
    <property type="antibodies" value="44 antibodies from 13 providers"/>
</dbReference>
<protein>
    <submittedName>
        <fullName evidence="1">Armadillo repeat-containing X-linked protein 5</fullName>
    </submittedName>
</protein>
<evidence type="ECO:0000313" key="2">
    <source>
        <dbReference type="Proteomes" id="UP000005640"/>
    </source>
</evidence>
<sequence length="7" mass="738">MVDSGTE</sequence>
<dbReference type="Proteomes" id="UP000005640">
    <property type="component" value="Chromosome X"/>
</dbReference>
<reference evidence="1" key="4">
    <citation type="submission" date="2015-06" db="UniProtKB">
        <authorList>
            <consortium name="Ensembl"/>
        </authorList>
    </citation>
    <scope>IDENTIFICATION</scope>
</reference>
<name>A0A0G2JLJ9_HUMAN</name>
<proteinExistence type="predicted"/>
<dbReference type="Bgee" id="ENSG00000125962">
    <property type="expression patterns" value="Expressed in islet of Langerhans and 183 other cell types or tissues"/>
</dbReference>
<organism evidence="1 2">
    <name type="scientific">Homo sapiens</name>
    <name type="common">Human</name>
    <dbReference type="NCBI Taxonomy" id="9606"/>
    <lineage>
        <taxon>Eukaryota</taxon>
        <taxon>Metazoa</taxon>
        <taxon>Chordata</taxon>
        <taxon>Craniata</taxon>
        <taxon>Vertebrata</taxon>
        <taxon>Euteleostomi</taxon>
        <taxon>Mammalia</taxon>
        <taxon>Eutheria</taxon>
        <taxon>Euarchontoglires</taxon>
        <taxon>Primates</taxon>
        <taxon>Haplorrhini</taxon>
        <taxon>Catarrhini</taxon>
        <taxon>Hominidae</taxon>
        <taxon>Homo</taxon>
    </lineage>
</organism>
<dbReference type="OrthoDB" id="9530227at2759"/>
<accession>A0A0G2JLJ9</accession>
<reference evidence="1 2" key="3">
    <citation type="journal article" date="2005" name="Nature">
        <title>The DNA sequence of the human X chromosome.</title>
        <authorList>
            <person name="Ross M.T."/>
            <person name="Grafham D.V."/>
            <person name="Coffey A.J."/>
            <person name="Scherer S."/>
            <person name="McLay K."/>
            <person name="Muzny D."/>
            <person name="Platzer M."/>
            <person name="Howell G.R."/>
            <person name="Burrows C."/>
            <person name="Bird C.P."/>
            <person name="Frankish A."/>
            <person name="Lovell F.L."/>
            <person name="Howe K.L."/>
            <person name="Ashurst J.L."/>
            <person name="Fulton R.S."/>
            <person name="Sudbrak R."/>
            <person name="Wen G."/>
            <person name="Jones M.C."/>
            <person name="Hurles M.E."/>
            <person name="Andrews T.D."/>
            <person name="Scott C.E."/>
            <person name="Searle S."/>
            <person name="Ramser J."/>
            <person name="Whittaker A."/>
            <person name="Deadman R."/>
            <person name="Carter N.P."/>
            <person name="Hunt S.E."/>
            <person name="Chen R."/>
            <person name="Cree A."/>
            <person name="Gunaratne P."/>
            <person name="Havlak P."/>
            <person name="Hodgson A."/>
            <person name="Metzker M.L."/>
            <person name="Richards S."/>
            <person name="Scott G."/>
            <person name="Steffen D."/>
            <person name="Sodergren E."/>
            <person name="Wheeler D.A."/>
            <person name="Worley K.C."/>
            <person name="Ainscough R."/>
            <person name="Ambrose K.D."/>
            <person name="Ansari-Lari M.A."/>
            <person name="Aradhya S."/>
            <person name="Ashwell R.I."/>
            <person name="Babbage A.K."/>
            <person name="Bagguley C.L."/>
            <person name="Ballabio A."/>
            <person name="Banerjee R."/>
            <person name="Barker G.E."/>
            <person name="Barlow K.F."/>
            <person name="Barrett I.P."/>
            <person name="Bates K.N."/>
            <person name="Beare D.M."/>
            <person name="Beasley H."/>
            <person name="Beasley O."/>
            <person name="Beck A."/>
            <person name="Bethel G."/>
            <person name="Blechschmidt K."/>
            <person name="Brady N."/>
            <person name="Bray-Allen S."/>
            <person name="Bridgeman A.M."/>
            <person name="Brown A.J."/>
            <person name="Brown M.J."/>
            <person name="Bonnin D."/>
            <person name="Bruford E.A."/>
            <person name="Buhay C."/>
            <person name="Burch P."/>
            <person name="Burford D."/>
            <person name="Burgess J."/>
            <person name="Burrill W."/>
            <person name="Burton J."/>
            <person name="Bye J.M."/>
            <person name="Carder C."/>
            <person name="Carrel L."/>
            <person name="Chako J."/>
            <person name="Chapman J.C."/>
            <person name="Chavez D."/>
            <person name="Chen E."/>
            <person name="Chen G."/>
            <person name="Chen Y."/>
            <person name="Chen Z."/>
            <person name="Chinault C."/>
            <person name="Ciccodicola A."/>
            <person name="Clark S.Y."/>
            <person name="Clarke G."/>
            <person name="Clee C.M."/>
            <person name="Clegg S."/>
            <person name="Clerc-Blankenburg K."/>
            <person name="Clifford K."/>
            <person name="Cobley V."/>
            <person name="Cole C.G."/>
            <person name="Conquer J.S."/>
            <person name="Corby N."/>
            <person name="Connor R.E."/>
            <person name="David R."/>
            <person name="Davies J."/>
            <person name="Davis C."/>
            <person name="Davis J."/>
            <person name="Delgado O."/>
            <person name="Deshazo D."/>
            <person name="Dhami P."/>
            <person name="Ding Y."/>
            <person name="Dinh H."/>
            <person name="Dodsworth S."/>
            <person name="Draper H."/>
            <person name="Dugan-Rocha S."/>
            <person name="Dunham A."/>
            <person name="Dunn M."/>
            <person name="Durbin K.J."/>
            <person name="Dutta I."/>
            <person name="Eades T."/>
            <person name="Ellwood M."/>
            <person name="Emery-Cohen A."/>
            <person name="Errington H."/>
            <person name="Evans K.L."/>
            <person name="Faulkner L."/>
            <person name="Francis F."/>
            <person name="Frankland J."/>
            <person name="Fraser A.E."/>
            <person name="Galgoczy P."/>
            <person name="Gilbert J."/>
            <person name="Gill R."/>
            <person name="Glockner G."/>
            <person name="Gregory S.G."/>
            <person name="Gribble S."/>
            <person name="Griffiths C."/>
            <person name="Grocock R."/>
            <person name="Gu Y."/>
            <person name="Gwilliam R."/>
            <person name="Hamilton C."/>
            <person name="Hart E.A."/>
            <person name="Hawes A."/>
            <person name="Heath P.D."/>
            <person name="Heitmann K."/>
            <person name="Hennig S."/>
            <person name="Hernandez J."/>
            <person name="Hinzmann B."/>
            <person name="Ho S."/>
            <person name="Hoffs M."/>
            <person name="Howden P.J."/>
            <person name="Huckle E.J."/>
            <person name="Hume J."/>
            <person name="Hunt P.J."/>
            <person name="Hunt A.R."/>
            <person name="Isherwood J."/>
            <person name="Jacob L."/>
            <person name="Johnson D."/>
            <person name="Jones S."/>
            <person name="de Jong P.J."/>
            <person name="Joseph S.S."/>
            <person name="Keenan S."/>
            <person name="Kelly S."/>
            <person name="Kershaw J.K."/>
            <person name="Khan Z."/>
            <person name="Kioschis P."/>
            <person name="Klages S."/>
            <person name="Knights A.J."/>
            <person name="Kosiura A."/>
            <person name="Kovar-Smith C."/>
            <person name="Laird G.K."/>
            <person name="Langford C."/>
            <person name="Lawlor S."/>
            <person name="Leversha M."/>
            <person name="Lewis L."/>
            <person name="Liu W."/>
            <person name="Lloyd C."/>
            <person name="Lloyd D.M."/>
            <person name="Loulseged H."/>
            <person name="Loveland J.E."/>
            <person name="Lovell J.D."/>
            <person name="Lozado R."/>
            <person name="Lu J."/>
            <person name="Lyne R."/>
            <person name="Ma J."/>
            <person name="Maheshwari M."/>
            <person name="Matthews L.H."/>
            <person name="McDowall J."/>
            <person name="McLaren S."/>
            <person name="McMurray A."/>
            <person name="Meidl P."/>
            <person name="Meitinger T."/>
            <person name="Milne S."/>
            <person name="Miner G."/>
            <person name="Mistry S.L."/>
            <person name="Morgan M."/>
            <person name="Morris S."/>
            <person name="Muller I."/>
            <person name="Mullikin J.C."/>
            <person name="Nguyen N."/>
            <person name="Nordsiek G."/>
            <person name="Nyakatura G."/>
            <person name="O'Dell C.N."/>
            <person name="Okwuonu G."/>
            <person name="Palmer S."/>
            <person name="Pandian R."/>
            <person name="Parker D."/>
            <person name="Parrish J."/>
            <person name="Pasternak S."/>
            <person name="Patel D."/>
            <person name="Pearce A.V."/>
            <person name="Pearson D.M."/>
            <person name="Pelan S.E."/>
            <person name="Perez L."/>
            <person name="Porter K.M."/>
            <person name="Ramsey Y."/>
            <person name="Reichwald K."/>
            <person name="Rhodes S."/>
            <person name="Ridler K.A."/>
            <person name="Schlessinger D."/>
            <person name="Schueler M.G."/>
            <person name="Sehra H.K."/>
            <person name="Shaw-Smith C."/>
            <person name="Shen H."/>
            <person name="Sheridan E.M."/>
            <person name="Shownkeen R."/>
            <person name="Skuce C.D."/>
            <person name="Smith M.L."/>
            <person name="Sotheran E.C."/>
            <person name="Steingruber H.E."/>
            <person name="Steward C.A."/>
            <person name="Storey R."/>
            <person name="Swann R.M."/>
            <person name="Swarbreck D."/>
            <person name="Tabor P.E."/>
            <person name="Taudien S."/>
            <person name="Taylor T."/>
            <person name="Teague B."/>
            <person name="Thomas K."/>
            <person name="Thorpe A."/>
            <person name="Timms K."/>
            <person name="Tracey A."/>
            <person name="Trevanion S."/>
            <person name="Tromans A.C."/>
            <person name="d'Urso M."/>
            <person name="Verduzco D."/>
            <person name="Villasana D."/>
            <person name="Waldron L."/>
            <person name="Wall M."/>
            <person name="Wang Q."/>
            <person name="Warren J."/>
            <person name="Warry G.L."/>
            <person name="Wei X."/>
            <person name="West A."/>
            <person name="Whitehead S.L."/>
            <person name="Whiteley M.N."/>
            <person name="Wilkinson J.E."/>
            <person name="Willey D.L."/>
            <person name="Williams G."/>
            <person name="Williams L."/>
            <person name="Williamson A."/>
            <person name="Williamson H."/>
            <person name="Wilming L."/>
            <person name="Woodmansey R.L."/>
            <person name="Wray P.W."/>
            <person name="Yen J."/>
            <person name="Zhang J."/>
            <person name="Zhou J."/>
            <person name="Zoghbi H."/>
            <person name="Zorilla S."/>
            <person name="Buck D."/>
            <person name="Reinhardt R."/>
            <person name="Poustka A."/>
            <person name="Rosenthal A."/>
            <person name="Lehrach H."/>
            <person name="Meindl A."/>
            <person name="Minx P.J."/>
            <person name="Hillier L.W."/>
            <person name="Willard H.F."/>
            <person name="Wilson R.K."/>
            <person name="Waterston R.H."/>
            <person name="Rice C.M."/>
            <person name="Vaudin M."/>
            <person name="Coulson A."/>
            <person name="Nelson D.L."/>
            <person name="Weinstock G."/>
            <person name="Sulston J.E."/>
            <person name="Durbin R."/>
            <person name="Hubbard T."/>
            <person name="Gibbs R.A."/>
            <person name="Beck S."/>
            <person name="Rogers J."/>
            <person name="Bentley D.R."/>
        </authorList>
    </citation>
    <scope>NUCLEOTIDE SEQUENCE [LARGE SCALE GENOMIC DNA]</scope>
</reference>
<reference evidence="2" key="2">
    <citation type="journal article" date="2004" name="Nature">
        <title>Finishing the euchromatic sequence of the human genome.</title>
        <authorList>
            <consortium name="International Human Genome Sequencing Consortium"/>
        </authorList>
    </citation>
    <scope>NUCLEOTIDE SEQUENCE [LARGE SCALE GENOMIC DNA]</scope>
</reference>
<dbReference type="GeneTree" id="ENSGT00940000163081"/>
<reference evidence="2" key="1">
    <citation type="journal article" date="2001" name="Nature">
        <title>Initial sequencing and analysis of the human genome.</title>
        <authorList>
            <consortium name="International Human Genome Sequencing Consortium"/>
            <person name="Lander E.S."/>
            <person name="Linton L.M."/>
            <person name="Birren B."/>
            <person name="Nusbaum C."/>
            <person name="Zody M.C."/>
            <person name="Baldwin J."/>
            <person name="Devon K."/>
            <person name="Dewar K."/>
            <person name="Doyle M."/>
            <person name="FitzHugh W."/>
            <person name="Funke R."/>
            <person name="Gage D."/>
            <person name="Harris K."/>
            <person name="Heaford A."/>
            <person name="Howland J."/>
            <person name="Kann L."/>
            <person name="Lehoczky J."/>
            <person name="LeVine R."/>
            <person name="McEwan P."/>
            <person name="McKernan K."/>
            <person name="Meldrim J."/>
            <person name="Mesirov J.P."/>
            <person name="Miranda C."/>
            <person name="Morris W."/>
            <person name="Naylor J."/>
            <person name="Raymond C."/>
            <person name="Rosetti M."/>
            <person name="Santos R."/>
            <person name="Sheridan A."/>
            <person name="Sougnez C."/>
            <person name="Stange-Thomann N."/>
            <person name="Stojanovic N."/>
            <person name="Subramanian A."/>
            <person name="Wyman D."/>
            <person name="Rogers J."/>
            <person name="Sulston J."/>
            <person name="Ainscough R."/>
            <person name="Beck S."/>
            <person name="Bentley D."/>
            <person name="Burton J."/>
            <person name="Clee C."/>
            <person name="Carter N."/>
            <person name="Coulson A."/>
            <person name="Deadman R."/>
            <person name="Deloukas P."/>
            <person name="Dunham A."/>
            <person name="Dunham I."/>
            <person name="Durbin R."/>
            <person name="French L."/>
            <person name="Grafham D."/>
            <person name="Gregory S."/>
            <person name="Hubbard T."/>
            <person name="Humphray S."/>
            <person name="Hunt A."/>
            <person name="Jones M."/>
            <person name="Lloyd C."/>
            <person name="McMurray A."/>
            <person name="Matthews L."/>
            <person name="Mercer S."/>
            <person name="Milne S."/>
            <person name="Mullikin J.C."/>
            <person name="Mungall A."/>
            <person name="Plumb R."/>
            <person name="Ross M."/>
            <person name="Shownkeen R."/>
            <person name="Sims S."/>
            <person name="Waterston R.H."/>
            <person name="Wilson R.K."/>
            <person name="Hillier L.W."/>
            <person name="McPherson J.D."/>
            <person name="Marra M.A."/>
            <person name="Mardis E.R."/>
            <person name="Fulton L.A."/>
            <person name="Chinwalla A.T."/>
            <person name="Pepin K.H."/>
            <person name="Gish W.R."/>
            <person name="Chissoe S.L."/>
            <person name="Wendl M.C."/>
            <person name="Delehaunty K.D."/>
            <person name="Miner T.L."/>
            <person name="Delehaunty A."/>
            <person name="Kramer J.B."/>
            <person name="Cook L.L."/>
            <person name="Fulton R.S."/>
            <person name="Johnson D.L."/>
            <person name="Minx P.J."/>
            <person name="Clifton S.W."/>
            <person name="Hawkins T."/>
            <person name="Branscomb E."/>
            <person name="Predki P."/>
            <person name="Richardson P."/>
            <person name="Wenning S."/>
            <person name="Slezak T."/>
            <person name="Doggett N."/>
            <person name="Cheng J.F."/>
            <person name="Olsen A."/>
            <person name="Lucas S."/>
            <person name="Elkin C."/>
            <person name="Uberbacher E."/>
            <person name="Frazier M."/>
            <person name="Gibbs R.A."/>
            <person name="Muzny D.M."/>
            <person name="Scherer S.E."/>
            <person name="Bouck J.B."/>
            <person name="Sodergren E.J."/>
            <person name="Worley K.C."/>
            <person name="Rives C.M."/>
            <person name="Gorrell J.H."/>
            <person name="Metzker M.L."/>
            <person name="Naylor S.L."/>
            <person name="Kucherlapati R.S."/>
            <person name="Nelson D.L."/>
            <person name="Weinstock G.M."/>
            <person name="Sakaki Y."/>
            <person name="Fujiyama A."/>
            <person name="Hattori M."/>
            <person name="Yada T."/>
            <person name="Toyoda A."/>
            <person name="Itoh T."/>
            <person name="Kawagoe C."/>
            <person name="Watanabe H."/>
            <person name="Totoki Y."/>
            <person name="Taylor T."/>
            <person name="Weissenbach J."/>
            <person name="Heilig R."/>
            <person name="Saurin W."/>
            <person name="Artiguenave F."/>
            <person name="Brottier P."/>
            <person name="Bruls T."/>
            <person name="Pelletier E."/>
            <person name="Robert C."/>
            <person name="Wincker P."/>
            <person name="Smith D.R."/>
            <person name="Doucette-Stamm L."/>
            <person name="Rubenfield M."/>
            <person name="Weinstock K."/>
            <person name="Lee H.M."/>
            <person name="Dubois J."/>
            <person name="Rosenthal A."/>
            <person name="Platzer M."/>
            <person name="Nyakatura G."/>
            <person name="Taudien S."/>
            <person name="Rump A."/>
            <person name="Yang H."/>
            <person name="Yu J."/>
            <person name="Wang J."/>
            <person name="Huang G."/>
            <person name="Gu J."/>
            <person name="Hood L."/>
            <person name="Rowen L."/>
            <person name="Madan A."/>
            <person name="Qin S."/>
            <person name="Davis R.W."/>
            <person name="Federspiel N.A."/>
            <person name="Abola A.P."/>
            <person name="Proctor M.J."/>
            <person name="Myers R.M."/>
            <person name="Schmutz J."/>
            <person name="Dickson M."/>
            <person name="Grimwood J."/>
            <person name="Cox D.R."/>
            <person name="Olson M.V."/>
            <person name="Kaul R."/>
            <person name="Raymond C."/>
            <person name="Shimizu N."/>
            <person name="Kawasaki K."/>
            <person name="Minoshima S."/>
            <person name="Evans G.A."/>
            <person name="Athanasiou M."/>
            <person name="Schultz R."/>
            <person name="Roe B.A."/>
            <person name="Chen F."/>
            <person name="Pan H."/>
            <person name="Ramser J."/>
            <person name="Lehrach H."/>
            <person name="Reinhardt R."/>
            <person name="McCombie W.R."/>
            <person name="de la Bastide M."/>
            <person name="Dedhia N."/>
            <person name="Blocker H."/>
            <person name="Hornischer K."/>
            <person name="Nordsiek G."/>
            <person name="Agarwala R."/>
            <person name="Aravind L."/>
            <person name="Bailey J.A."/>
            <person name="Bateman A."/>
            <person name="Batzoglou S."/>
            <person name="Birney E."/>
            <person name="Bork P."/>
            <person name="Brown D.G."/>
            <person name="Burge C.B."/>
            <person name="Cerutti L."/>
            <person name="Chen H.C."/>
            <person name="Church D."/>
            <person name="Clamp M."/>
            <person name="Copley R.R."/>
            <person name="Doerks T."/>
            <person name="Eddy S.R."/>
            <person name="Eichler E.E."/>
            <person name="Furey T.S."/>
            <person name="Galagan J."/>
            <person name="Gilbert J.G."/>
            <person name="Harmon C."/>
            <person name="Hayashizaki Y."/>
            <person name="Haussler D."/>
            <person name="Hermjakob H."/>
            <person name="Hokamp K."/>
            <person name="Jang W."/>
            <person name="Johnson L.S."/>
            <person name="Jones T.A."/>
            <person name="Kasif S."/>
            <person name="Kaspryzk A."/>
            <person name="Kennedy S."/>
            <person name="Kent W.J."/>
            <person name="Kitts P."/>
            <person name="Koonin E.V."/>
            <person name="Korf I."/>
            <person name="Kulp D."/>
            <person name="Lancet D."/>
            <person name="Lowe T.M."/>
            <person name="McLysaght A."/>
            <person name="Mikkelsen T."/>
            <person name="Moran J.V."/>
            <person name="Mulder N."/>
            <person name="Pollara V.J."/>
            <person name="Ponting C.P."/>
            <person name="Schuler G."/>
            <person name="Schultz J."/>
            <person name="Slater G."/>
            <person name="Smit A.F."/>
            <person name="Stupka E."/>
            <person name="Szustakowski J."/>
            <person name="Thierry-Mieg D."/>
            <person name="Thierry-Mieg J."/>
            <person name="Wagner L."/>
            <person name="Wallis J."/>
            <person name="Wheeler R."/>
            <person name="Williams A."/>
            <person name="Wolf Y.I."/>
            <person name="Wolfe K.H."/>
            <person name="Yang S.P."/>
            <person name="Yeh R.F."/>
            <person name="Collins F."/>
            <person name="Guyer M.S."/>
            <person name="Peterson J."/>
            <person name="Felsenfeld A."/>
            <person name="Wetterstrand K.A."/>
            <person name="Patrinos A."/>
            <person name="Morgan M.J."/>
            <person name="de Jong P."/>
            <person name="Catanese J.J."/>
            <person name="Osoegawa K."/>
            <person name="Shizuya H."/>
            <person name="Choi S."/>
            <person name="Chen Y.J."/>
        </authorList>
    </citation>
    <scope>NUCLEOTIDE SEQUENCE [LARGE SCALE GENOMIC DNA]</scope>
</reference>
<dbReference type="EMBL" id="AL035551">
    <property type="status" value="NOT_ANNOTATED_CDS"/>
    <property type="molecule type" value="Genomic_DNA"/>
</dbReference>
<dbReference type="OpenTargets" id="ENSG00000125962"/>
<evidence type="ECO:0000313" key="1">
    <source>
        <dbReference type="Ensembl" id="ENSP00000473737"/>
    </source>
</evidence>
<dbReference type="Ensembl" id="ENST00000473968">
    <property type="protein sequence ID" value="ENSP00000473737"/>
    <property type="gene ID" value="ENSG00000125962"/>
</dbReference>
<dbReference type="ExpressionAtlas" id="A0A0G2JLJ9">
    <property type="expression patterns" value="baseline and differential"/>
</dbReference>
<dbReference type="HGNC" id="HGNC:25772">
    <property type="gene designation" value="ARMCX5"/>
</dbReference>
<gene>
    <name evidence="1" type="primary">ARMCX5</name>
</gene>